<dbReference type="AlphaFoldDB" id="A0A7D6BF40"/>
<proteinExistence type="predicted"/>
<dbReference type="KEGG" id="flt:Sv326_0325"/>
<sequence>MHCIASVRQSTFHQADDLTFVETNCNCGVTVGLSKKDIARRKSNLKTRLEELETKAKMDPMKREIKLHEEIAQMKRKLAESD</sequence>
<dbReference type="Proteomes" id="UP000510821">
    <property type="component" value="Chromosome"/>
</dbReference>
<evidence type="ECO:0000313" key="1">
    <source>
        <dbReference type="EMBL" id="QLJ52500.1"/>
    </source>
</evidence>
<gene>
    <name evidence="1" type="ORF">Sv326_0325</name>
</gene>
<organism evidence="1 2">
    <name type="scientific">Fermentimicrarchaeum limneticum</name>
    <dbReference type="NCBI Taxonomy" id="2795018"/>
    <lineage>
        <taxon>Archaea</taxon>
        <taxon>Candidatus Micrarchaeota</taxon>
        <taxon>Candidatus Fermentimicrarchaeales</taxon>
        <taxon>Candidatus Fermentimicrarchaeaceae</taxon>
        <taxon>Candidatus Fermentimicrarchaeum</taxon>
    </lineage>
</organism>
<evidence type="ECO:0000313" key="2">
    <source>
        <dbReference type="Proteomes" id="UP000510821"/>
    </source>
</evidence>
<accession>A0A7D6BF40</accession>
<name>A0A7D6BF40_FERL1</name>
<reference evidence="2" key="1">
    <citation type="submission" date="2020-07" db="EMBL/GenBank/DDBJ databases">
        <title>Metabolic diversity and evolutionary history of the archaeal phylum ###Micrarchaeota### uncovered from a freshwater lake metagenome.</title>
        <authorList>
            <person name="Kadnikov V.V."/>
            <person name="Savvichev A.S."/>
            <person name="Mardanov A.V."/>
            <person name="Beletsky A.V."/>
            <person name="Chupakov A.V."/>
            <person name="Kokryatskaya N.M."/>
            <person name="Pimenov N.V."/>
            <person name="Ravin N.V."/>
        </authorList>
    </citation>
    <scope>NUCLEOTIDE SEQUENCE [LARGE SCALE GENOMIC DNA]</scope>
</reference>
<protein>
    <submittedName>
        <fullName evidence="1">Uncharacterized protein</fullName>
    </submittedName>
</protein>
<dbReference type="EMBL" id="CP058998">
    <property type="protein sequence ID" value="QLJ52500.1"/>
    <property type="molecule type" value="Genomic_DNA"/>
</dbReference>